<dbReference type="EMBL" id="MU152527">
    <property type="protein sequence ID" value="KAF9440436.1"/>
    <property type="molecule type" value="Genomic_DNA"/>
</dbReference>
<reference evidence="1" key="1">
    <citation type="submission" date="2020-11" db="EMBL/GenBank/DDBJ databases">
        <authorList>
            <consortium name="DOE Joint Genome Institute"/>
            <person name="Ahrendt S."/>
            <person name="Riley R."/>
            <person name="Andreopoulos W."/>
            <person name="Labutti K."/>
            <person name="Pangilinan J."/>
            <person name="Ruiz-Duenas F.J."/>
            <person name="Barrasa J.M."/>
            <person name="Sanchez-Garcia M."/>
            <person name="Camarero S."/>
            <person name="Miyauchi S."/>
            <person name="Serrano A."/>
            <person name="Linde D."/>
            <person name="Babiker R."/>
            <person name="Drula E."/>
            <person name="Ayuso-Fernandez I."/>
            <person name="Pacheco R."/>
            <person name="Padilla G."/>
            <person name="Ferreira P."/>
            <person name="Barriuso J."/>
            <person name="Kellner H."/>
            <person name="Castanera R."/>
            <person name="Alfaro M."/>
            <person name="Ramirez L."/>
            <person name="Pisabarro A.G."/>
            <person name="Kuo A."/>
            <person name="Tritt A."/>
            <person name="Lipzen A."/>
            <person name="He G."/>
            <person name="Yan M."/>
            <person name="Ng V."/>
            <person name="Cullen D."/>
            <person name="Martin F."/>
            <person name="Rosso M.-N."/>
            <person name="Henrissat B."/>
            <person name="Hibbett D."/>
            <person name="Martinez A.T."/>
            <person name="Grigoriev I.V."/>
        </authorList>
    </citation>
    <scope>NUCLEOTIDE SEQUENCE</scope>
    <source>
        <strain evidence="1">MF-IS2</strain>
    </source>
</reference>
<sequence length="548" mass="64461">MPQLVEEIPFEIWELIAGFLPRTEHPKLMPINRSFFSIVLHERYGDIRWTILDEDMVRCLHRLQDPFIARHVQRLHIQAWFISQLTQRKVLKDFRESATSFVFRSLRNFAEYMDLAYLPVFPAKSYDPSQYTPTQILSLMVQALAQMTNLTCYSFEWRDLPLTADSRVFLKTANRYARGLQKLVLRAQIINFRHLLQYVDFEYLEEITFHFDYDGNSRDLIQANCEILETQVAPFINRFTLSLHRLIISSDSKTPMTWFFESLSVFPKLRALELSMPFDNAIFPDTLAARDFLYAHSPPLQHIKLNPPTKHTPQHSSGPGQPGPLNLNLFLLSTPPNILANLENLYIPVSVPLGITLALLQRSAGTLKRLTLSGWYLSRDELQTVYDVFSFRPLHARLLYLRIEVMRFDLHVLYDIAKHFPGMESLVIITKNVPVVTPYEHQDTLDPFTYFWDPRESLSTPYIPPDSRVVPRMRLAFQKWSLRDFSIYTERYHEHQTKSFLYARFEYRAMLKVKEFVQSIESFKGEEVTDGSEFLPPVNHRPWRPDYR</sequence>
<evidence type="ECO:0000313" key="1">
    <source>
        <dbReference type="EMBL" id="KAF9440436.1"/>
    </source>
</evidence>
<dbReference type="Proteomes" id="UP000807342">
    <property type="component" value="Unassembled WGS sequence"/>
</dbReference>
<evidence type="ECO:0008006" key="3">
    <source>
        <dbReference type="Google" id="ProtNLM"/>
    </source>
</evidence>
<comment type="caution">
    <text evidence="1">The sequence shown here is derived from an EMBL/GenBank/DDBJ whole genome shotgun (WGS) entry which is preliminary data.</text>
</comment>
<accession>A0A9P6BUP2</accession>
<proteinExistence type="predicted"/>
<dbReference type="SUPFAM" id="SSF52047">
    <property type="entry name" value="RNI-like"/>
    <property type="match status" value="1"/>
</dbReference>
<name>A0A9P6BUP2_9AGAR</name>
<dbReference type="OrthoDB" id="2987979at2759"/>
<organism evidence="1 2">
    <name type="scientific">Macrolepiota fuliginosa MF-IS2</name>
    <dbReference type="NCBI Taxonomy" id="1400762"/>
    <lineage>
        <taxon>Eukaryota</taxon>
        <taxon>Fungi</taxon>
        <taxon>Dikarya</taxon>
        <taxon>Basidiomycota</taxon>
        <taxon>Agaricomycotina</taxon>
        <taxon>Agaricomycetes</taxon>
        <taxon>Agaricomycetidae</taxon>
        <taxon>Agaricales</taxon>
        <taxon>Agaricineae</taxon>
        <taxon>Agaricaceae</taxon>
        <taxon>Macrolepiota</taxon>
    </lineage>
</organism>
<dbReference type="AlphaFoldDB" id="A0A9P6BUP2"/>
<evidence type="ECO:0000313" key="2">
    <source>
        <dbReference type="Proteomes" id="UP000807342"/>
    </source>
</evidence>
<protein>
    <recommendedName>
        <fullName evidence="3">F-box domain-containing protein</fullName>
    </recommendedName>
</protein>
<keyword evidence="2" id="KW-1185">Reference proteome</keyword>
<gene>
    <name evidence="1" type="ORF">P691DRAFT_780083</name>
</gene>